<organism evidence="1 2">
    <name type="scientific">Kibdelosporangium aridum</name>
    <dbReference type="NCBI Taxonomy" id="2030"/>
    <lineage>
        <taxon>Bacteria</taxon>
        <taxon>Bacillati</taxon>
        <taxon>Actinomycetota</taxon>
        <taxon>Actinomycetes</taxon>
        <taxon>Pseudonocardiales</taxon>
        <taxon>Pseudonocardiaceae</taxon>
        <taxon>Kibdelosporangium</taxon>
    </lineage>
</organism>
<evidence type="ECO:0000313" key="1">
    <source>
        <dbReference type="EMBL" id="SMD18590.1"/>
    </source>
</evidence>
<evidence type="ECO:0000313" key="2">
    <source>
        <dbReference type="Proteomes" id="UP000192674"/>
    </source>
</evidence>
<accession>A0A1W2F9J5</accession>
<dbReference type="AlphaFoldDB" id="A0A1W2F9J5"/>
<reference evidence="1 2" key="1">
    <citation type="submission" date="2017-04" db="EMBL/GenBank/DDBJ databases">
        <authorList>
            <person name="Afonso C.L."/>
            <person name="Miller P.J."/>
            <person name="Scott M.A."/>
            <person name="Spackman E."/>
            <person name="Goraichik I."/>
            <person name="Dimitrov K.M."/>
            <person name="Suarez D.L."/>
            <person name="Swayne D.E."/>
        </authorList>
    </citation>
    <scope>NUCLEOTIDE SEQUENCE [LARGE SCALE GENOMIC DNA]</scope>
    <source>
        <strain evidence="1 2">DSM 43828</strain>
    </source>
</reference>
<dbReference type="Proteomes" id="UP000192674">
    <property type="component" value="Unassembled WGS sequence"/>
</dbReference>
<sequence length="171" mass="18176">MEQQAKNGVGESVMTTMTQPAPAWLRELAAARAHYEETFGWPVAVQVGQRQLAVALGQVLDAITMPAGLADQVNQQLGIAMLAGPVIAHPDGGRWTFLTQAATMMRGDIVDGLAEHEVRHAGVGAYTVVPTETGDGGWRWISEPRPHQMLPSAYAVIATARRLCAAASHAA</sequence>
<proteinExistence type="predicted"/>
<name>A0A1W2F9J5_KIBAR</name>
<keyword evidence="2" id="KW-1185">Reference proteome</keyword>
<gene>
    <name evidence="1" type="ORF">SAMN05661093_05833</name>
</gene>
<protein>
    <submittedName>
        <fullName evidence="1">Uncharacterized protein</fullName>
    </submittedName>
</protein>
<dbReference type="EMBL" id="FWXV01000005">
    <property type="protein sequence ID" value="SMD18590.1"/>
    <property type="molecule type" value="Genomic_DNA"/>
</dbReference>